<reference evidence="5" key="1">
    <citation type="journal article" date="2023" name="G3 (Bethesda)">
        <title>Whole genome assembly and annotation of the endangered Caribbean coral Acropora cervicornis.</title>
        <authorList>
            <person name="Selwyn J.D."/>
            <person name="Vollmer S.V."/>
        </authorList>
    </citation>
    <scope>NUCLEOTIDE SEQUENCE</scope>
    <source>
        <strain evidence="5">K2</strain>
    </source>
</reference>
<keyword evidence="1" id="KW-0677">Repeat</keyword>
<feature type="repeat" description="ANK" evidence="3">
    <location>
        <begin position="108"/>
        <end position="144"/>
    </location>
</feature>
<feature type="compositionally biased region" description="Basic residues" evidence="4">
    <location>
        <begin position="329"/>
        <end position="342"/>
    </location>
</feature>
<dbReference type="PANTHER" id="PTHR24124:SF14">
    <property type="entry name" value="CHROMOSOME UNDETERMINED SCAFFOLD_25, WHOLE GENOME SHOTGUN SEQUENCE"/>
    <property type="match status" value="1"/>
</dbReference>
<dbReference type="PROSITE" id="PS50297">
    <property type="entry name" value="ANK_REP_REGION"/>
    <property type="match status" value="1"/>
</dbReference>
<dbReference type="PANTHER" id="PTHR24124">
    <property type="entry name" value="ANKYRIN REPEAT FAMILY A"/>
    <property type="match status" value="1"/>
</dbReference>
<dbReference type="InterPro" id="IPR002110">
    <property type="entry name" value="Ankyrin_rpt"/>
</dbReference>
<dbReference type="SMART" id="SM00248">
    <property type="entry name" value="ANK"/>
    <property type="match status" value="5"/>
</dbReference>
<dbReference type="GO" id="GO:0010468">
    <property type="term" value="P:regulation of gene expression"/>
    <property type="evidence" value="ECO:0007669"/>
    <property type="project" value="TreeGrafter"/>
</dbReference>
<feature type="region of interest" description="Disordered" evidence="4">
    <location>
        <begin position="236"/>
        <end position="280"/>
    </location>
</feature>
<dbReference type="GO" id="GO:0005634">
    <property type="term" value="C:nucleus"/>
    <property type="evidence" value="ECO:0007669"/>
    <property type="project" value="TreeGrafter"/>
</dbReference>
<dbReference type="Pfam" id="PF12796">
    <property type="entry name" value="Ank_2"/>
    <property type="match status" value="1"/>
</dbReference>
<dbReference type="EMBL" id="JARQWQ010000054">
    <property type="protein sequence ID" value="KAK2556760.1"/>
    <property type="molecule type" value="Genomic_DNA"/>
</dbReference>
<comment type="caution">
    <text evidence="5">The sequence shown here is derived from an EMBL/GenBank/DDBJ whole genome shotgun (WGS) entry which is preliminary data.</text>
</comment>
<dbReference type="Pfam" id="PF00023">
    <property type="entry name" value="Ank"/>
    <property type="match status" value="1"/>
</dbReference>
<feature type="repeat" description="ANK" evidence="3">
    <location>
        <begin position="37"/>
        <end position="73"/>
    </location>
</feature>
<accession>A0AAD9V0X8</accession>
<feature type="region of interest" description="Disordered" evidence="4">
    <location>
        <begin position="318"/>
        <end position="342"/>
    </location>
</feature>
<evidence type="ECO:0000256" key="4">
    <source>
        <dbReference type="SAM" id="MobiDB-lite"/>
    </source>
</evidence>
<evidence type="ECO:0000256" key="1">
    <source>
        <dbReference type="ARBA" id="ARBA00022737"/>
    </source>
</evidence>
<dbReference type="Gene3D" id="1.25.40.20">
    <property type="entry name" value="Ankyrin repeat-containing domain"/>
    <property type="match status" value="3"/>
</dbReference>
<feature type="compositionally biased region" description="Polar residues" evidence="4">
    <location>
        <begin position="236"/>
        <end position="245"/>
    </location>
</feature>
<dbReference type="SUPFAM" id="SSF48403">
    <property type="entry name" value="Ankyrin repeat"/>
    <property type="match status" value="1"/>
</dbReference>
<dbReference type="Proteomes" id="UP001249851">
    <property type="component" value="Unassembled WGS sequence"/>
</dbReference>
<organism evidence="5 6">
    <name type="scientific">Acropora cervicornis</name>
    <name type="common">Staghorn coral</name>
    <dbReference type="NCBI Taxonomy" id="6130"/>
    <lineage>
        <taxon>Eukaryota</taxon>
        <taxon>Metazoa</taxon>
        <taxon>Cnidaria</taxon>
        <taxon>Anthozoa</taxon>
        <taxon>Hexacorallia</taxon>
        <taxon>Scleractinia</taxon>
        <taxon>Astrocoeniina</taxon>
        <taxon>Acroporidae</taxon>
        <taxon>Acropora</taxon>
    </lineage>
</organism>
<evidence type="ECO:0000256" key="3">
    <source>
        <dbReference type="PROSITE-ProRule" id="PRU00023"/>
    </source>
</evidence>
<protein>
    <submittedName>
        <fullName evidence="5">Ankyrin repeat domain-containing protein 63</fullName>
    </submittedName>
</protein>
<reference evidence="5" key="2">
    <citation type="journal article" date="2023" name="Science">
        <title>Genomic signatures of disease resistance in endangered staghorn corals.</title>
        <authorList>
            <person name="Vollmer S.V."/>
            <person name="Selwyn J.D."/>
            <person name="Despard B.A."/>
            <person name="Roesel C.L."/>
        </authorList>
    </citation>
    <scope>NUCLEOTIDE SEQUENCE</scope>
    <source>
        <strain evidence="5">K2</strain>
    </source>
</reference>
<proteinExistence type="predicted"/>
<evidence type="ECO:0000313" key="6">
    <source>
        <dbReference type="Proteomes" id="UP001249851"/>
    </source>
</evidence>
<name>A0AAD9V0X8_ACRCE</name>
<dbReference type="AlphaFoldDB" id="A0AAD9V0X8"/>
<dbReference type="InterPro" id="IPR036770">
    <property type="entry name" value="Ankyrin_rpt-contain_sf"/>
</dbReference>
<keyword evidence="2 3" id="KW-0040">ANK repeat</keyword>
<sequence length="342" mass="37963">MSSVSMPCLHQAVCSGRFHQTRLFLDIGVKPSMTDNQGRTPLMLAACIINETVALRIARLLLSRGARVDCTDFLGRTALSYACEKGRCRLVSLLLDDDSSDVNMADRDGNTPLMYAAMSGDVATLREILQVVVKYRLSVDLRNKKGFSAYLLAARMANTECAKILKTEAKASVDVRDTEFFLSGKEWARKVRRNLGEGEETKARKARPNTSMEFGRTSAINPRVFSRLRTRSVNMTSRNTVTGNPSYPYVEEETSNGHNSITSSDSSSENQETSIPSNVRTHSHVLHAIFSQYAKIDTRPSVTIAERRFVSPTSAVDLSTPLKSTTRNSSRRKTRKKIVSPV</sequence>
<evidence type="ECO:0000256" key="2">
    <source>
        <dbReference type="ARBA" id="ARBA00023043"/>
    </source>
</evidence>
<feature type="compositionally biased region" description="Low complexity" evidence="4">
    <location>
        <begin position="259"/>
        <end position="275"/>
    </location>
</feature>
<evidence type="ECO:0000313" key="5">
    <source>
        <dbReference type="EMBL" id="KAK2556760.1"/>
    </source>
</evidence>
<gene>
    <name evidence="5" type="ORF">P5673_021320</name>
</gene>
<keyword evidence="6" id="KW-1185">Reference proteome</keyword>
<dbReference type="PROSITE" id="PS50088">
    <property type="entry name" value="ANK_REPEAT"/>
    <property type="match status" value="2"/>
</dbReference>